<sequence>METIPIVIDNGSSTTKAGFAGVEKPKVVFPTIVGKWKSADLVEERQKDYYIGTEIFKEQDSLFFNKPIEFGLYQNWEWMEKIWQHTFYNELRVSPEDHPVLLAERPASTKVIRENITEIMFETFKVPFMYLANQCALSLYATGKTTGVVIDSGGGVTHVLPVYDGYAIPHAINKTHIGGDQVTDYFTKIINEERERTFTNSIEDKLKVSGVKEQLGYVALDFEEEMDNASKNTAKFEKSYRLPNKEVICLGNERFRGPEINFNPTLVGSEQFGIHEIVFNSIMKCDRDFRRYLFKNISLAGGNTLFPGFEERLTKEMKQKIKTLEISVTAPPDRKYSAWKGGSILSSLSTFKEMWITTKEYEETGTSIVHKKCF</sequence>
<dbReference type="Pfam" id="PF00022">
    <property type="entry name" value="Actin"/>
    <property type="match status" value="1"/>
</dbReference>
<evidence type="ECO:0000313" key="7">
    <source>
        <dbReference type="EMBL" id="KAJ3440483.1"/>
    </source>
</evidence>
<dbReference type="InterPro" id="IPR043129">
    <property type="entry name" value="ATPase_NBD"/>
</dbReference>
<proteinExistence type="inferred from homology"/>
<accession>A0AAV7ZEP1</accession>
<dbReference type="Gene3D" id="3.30.420.40">
    <property type="match status" value="2"/>
</dbReference>
<evidence type="ECO:0000256" key="1">
    <source>
        <dbReference type="ARBA" id="ARBA00004245"/>
    </source>
</evidence>
<evidence type="ECO:0008006" key="9">
    <source>
        <dbReference type="Google" id="ProtNLM"/>
    </source>
</evidence>
<dbReference type="Proteomes" id="UP001146793">
    <property type="component" value="Unassembled WGS sequence"/>
</dbReference>
<dbReference type="PRINTS" id="PR00190">
    <property type="entry name" value="ACTIN"/>
</dbReference>
<dbReference type="FunFam" id="3.30.420.40:FF:000058">
    <property type="entry name" value="Putative actin-related protein 5"/>
    <property type="match status" value="1"/>
</dbReference>
<dbReference type="GO" id="GO:0005524">
    <property type="term" value="F:ATP binding"/>
    <property type="evidence" value="ECO:0007669"/>
    <property type="project" value="UniProtKB-KW"/>
</dbReference>
<gene>
    <name evidence="7" type="ORF">M0812_14151</name>
</gene>
<keyword evidence="5" id="KW-0206">Cytoskeleton</keyword>
<evidence type="ECO:0000313" key="8">
    <source>
        <dbReference type="Proteomes" id="UP001146793"/>
    </source>
</evidence>
<comment type="similarity">
    <text evidence="6">Belongs to the actin family.</text>
</comment>
<dbReference type="InterPro" id="IPR004000">
    <property type="entry name" value="Actin"/>
</dbReference>
<reference evidence="7" key="1">
    <citation type="submission" date="2022-08" db="EMBL/GenBank/DDBJ databases">
        <title>Novel sulphate-reducing endosymbionts in the free-living metamonad Anaeramoeba.</title>
        <authorList>
            <person name="Jerlstrom-Hultqvist J."/>
            <person name="Cepicka I."/>
            <person name="Gallot-Lavallee L."/>
            <person name="Salas-Leiva D."/>
            <person name="Curtis B.A."/>
            <person name="Zahonova K."/>
            <person name="Pipaliya S."/>
            <person name="Dacks J."/>
            <person name="Roger A.J."/>
        </authorList>
    </citation>
    <scope>NUCLEOTIDE SEQUENCE</scope>
    <source>
        <strain evidence="7">Busselton2</strain>
    </source>
</reference>
<dbReference type="EMBL" id="JANTQA010000030">
    <property type="protein sequence ID" value="KAJ3440483.1"/>
    <property type="molecule type" value="Genomic_DNA"/>
</dbReference>
<comment type="caution">
    <text evidence="7">The sequence shown here is derived from an EMBL/GenBank/DDBJ whole genome shotgun (WGS) entry which is preliminary data.</text>
</comment>
<dbReference type="AlphaFoldDB" id="A0AAV7ZEP1"/>
<evidence type="ECO:0000256" key="6">
    <source>
        <dbReference type="RuleBase" id="RU000487"/>
    </source>
</evidence>
<protein>
    <recommendedName>
        <fullName evidence="9">Actin</fullName>
    </recommendedName>
</protein>
<keyword evidence="3" id="KW-0547">Nucleotide-binding</keyword>
<name>A0AAV7ZEP1_9EUKA</name>
<dbReference type="GO" id="GO:0005856">
    <property type="term" value="C:cytoskeleton"/>
    <property type="evidence" value="ECO:0007669"/>
    <property type="project" value="UniProtKB-SubCell"/>
</dbReference>
<comment type="subcellular location">
    <subcellularLocation>
        <location evidence="1">Cytoplasm</location>
        <location evidence="1">Cytoskeleton</location>
    </subcellularLocation>
</comment>
<evidence type="ECO:0000256" key="3">
    <source>
        <dbReference type="ARBA" id="ARBA00022741"/>
    </source>
</evidence>
<dbReference type="SMART" id="SM00268">
    <property type="entry name" value="ACTIN"/>
    <property type="match status" value="1"/>
</dbReference>
<dbReference type="Gene3D" id="3.90.640.10">
    <property type="entry name" value="Actin, Chain A, domain 4"/>
    <property type="match status" value="1"/>
</dbReference>
<organism evidence="7 8">
    <name type="scientific">Anaeramoeba flamelloides</name>
    <dbReference type="NCBI Taxonomy" id="1746091"/>
    <lineage>
        <taxon>Eukaryota</taxon>
        <taxon>Metamonada</taxon>
        <taxon>Anaeramoebidae</taxon>
        <taxon>Anaeramoeba</taxon>
    </lineage>
</organism>
<keyword evidence="4" id="KW-0067">ATP-binding</keyword>
<dbReference type="FunFam" id="3.30.420.40:FF:000148">
    <property type="entry name" value="Actin, alpha skeletal muscle"/>
    <property type="match status" value="1"/>
</dbReference>
<dbReference type="PANTHER" id="PTHR11937">
    <property type="entry name" value="ACTIN"/>
    <property type="match status" value="1"/>
</dbReference>
<evidence type="ECO:0000256" key="2">
    <source>
        <dbReference type="ARBA" id="ARBA00022490"/>
    </source>
</evidence>
<keyword evidence="2" id="KW-0963">Cytoplasm</keyword>
<evidence type="ECO:0000256" key="4">
    <source>
        <dbReference type="ARBA" id="ARBA00022840"/>
    </source>
</evidence>
<evidence type="ECO:0000256" key="5">
    <source>
        <dbReference type="ARBA" id="ARBA00023212"/>
    </source>
</evidence>
<dbReference type="SUPFAM" id="SSF53067">
    <property type="entry name" value="Actin-like ATPase domain"/>
    <property type="match status" value="2"/>
</dbReference>